<dbReference type="GeneID" id="77804337"/>
<proteinExistence type="predicted"/>
<dbReference type="RefSeq" id="XP_053027417.1">
    <property type="nucleotide sequence ID" value="XM_053163442.1"/>
</dbReference>
<feature type="region of interest" description="Disordered" evidence="1">
    <location>
        <begin position="1"/>
        <end position="41"/>
    </location>
</feature>
<feature type="compositionally biased region" description="Low complexity" evidence="1">
    <location>
        <begin position="32"/>
        <end position="41"/>
    </location>
</feature>
<reference evidence="2" key="1">
    <citation type="submission" date="2022-10" db="EMBL/GenBank/DDBJ databases">
        <title>Puccinia triticina Genome sequencing and assembly.</title>
        <authorList>
            <person name="Li C."/>
        </authorList>
    </citation>
    <scope>NUCLEOTIDE SEQUENCE</scope>
    <source>
        <strain evidence="2">Pt15</strain>
    </source>
</reference>
<sequence length="190" mass="21080">MRNVSTPTRRGRGGGMIGTLPSGRSHNTFRTPSVSSVPPSSSPLLSLSLIPPLIPPSSSMGGWISHTSPGRHKNPWLESVSPSRCDNACEWCQEALPDLPLLGVEHLGTLEQYIGICNIGLKDVHTRILLEHNKITHWTYFRRVHPDNPLMMKFAEGPAQQLCDGIALWVATLQKNRQEIENEVKYASNR</sequence>
<evidence type="ECO:0000256" key="1">
    <source>
        <dbReference type="SAM" id="MobiDB-lite"/>
    </source>
</evidence>
<name>A0ABY7D6G1_9BASI</name>
<dbReference type="EMBL" id="CP110435">
    <property type="protein sequence ID" value="WAQ91862.1"/>
    <property type="molecule type" value="Genomic_DNA"/>
</dbReference>
<gene>
    <name evidence="2" type="ORF">PtA15_15A254</name>
</gene>
<feature type="compositionally biased region" description="Polar residues" evidence="1">
    <location>
        <begin position="22"/>
        <end position="31"/>
    </location>
</feature>
<evidence type="ECO:0000313" key="2">
    <source>
        <dbReference type="EMBL" id="WAQ91862.1"/>
    </source>
</evidence>
<dbReference type="Proteomes" id="UP001164743">
    <property type="component" value="Chromosome 15A"/>
</dbReference>
<keyword evidence="3" id="KW-1185">Reference proteome</keyword>
<organism evidence="2 3">
    <name type="scientific">Puccinia triticina</name>
    <dbReference type="NCBI Taxonomy" id="208348"/>
    <lineage>
        <taxon>Eukaryota</taxon>
        <taxon>Fungi</taxon>
        <taxon>Dikarya</taxon>
        <taxon>Basidiomycota</taxon>
        <taxon>Pucciniomycotina</taxon>
        <taxon>Pucciniomycetes</taxon>
        <taxon>Pucciniales</taxon>
        <taxon>Pucciniaceae</taxon>
        <taxon>Puccinia</taxon>
    </lineage>
</organism>
<accession>A0ABY7D6G1</accession>
<protein>
    <submittedName>
        <fullName evidence="2">Uncharacterized protein</fullName>
    </submittedName>
</protein>
<evidence type="ECO:0000313" key="3">
    <source>
        <dbReference type="Proteomes" id="UP001164743"/>
    </source>
</evidence>